<accession>I3JJW6</accession>
<feature type="region of interest" description="Disordered" evidence="1">
    <location>
        <begin position="897"/>
        <end position="923"/>
    </location>
</feature>
<feature type="region of interest" description="Disordered" evidence="1">
    <location>
        <begin position="282"/>
        <end position="361"/>
    </location>
</feature>
<feature type="compositionally biased region" description="Low complexity" evidence="1">
    <location>
        <begin position="1386"/>
        <end position="1403"/>
    </location>
</feature>
<dbReference type="Ensembl" id="ENSONIT00000009165.2">
    <property type="protein sequence ID" value="ENSONIP00000009160.2"/>
    <property type="gene ID" value="ENSONIG00000007264.2"/>
</dbReference>
<proteinExistence type="predicted"/>
<dbReference type="PANTHER" id="PTHR14918">
    <property type="entry name" value="KICSTOR COMPLEX PROTEIN SZT2"/>
    <property type="match status" value="1"/>
</dbReference>
<reference evidence="3" key="1">
    <citation type="submission" date="2012-01" db="EMBL/GenBank/DDBJ databases">
        <title>The Genome Sequence of Oreochromis niloticus (Nile Tilapia).</title>
        <authorList>
            <consortium name="Broad Institute Genome Assembly Team"/>
            <consortium name="Broad Institute Sequencing Platform"/>
            <person name="Di Palma F."/>
            <person name="Johnson J."/>
            <person name="Lander E.S."/>
            <person name="Lindblad-Toh K."/>
        </authorList>
    </citation>
    <scope>NUCLEOTIDE SEQUENCE [LARGE SCALE GENOMIC DNA]</scope>
</reference>
<reference evidence="2" key="3">
    <citation type="submission" date="2025-09" db="UniProtKB">
        <authorList>
            <consortium name="Ensembl"/>
        </authorList>
    </citation>
    <scope>IDENTIFICATION</scope>
</reference>
<gene>
    <name evidence="2" type="primary">SZT2</name>
</gene>
<dbReference type="InterPro" id="IPR033228">
    <property type="entry name" value="SZT2"/>
</dbReference>
<dbReference type="InParanoid" id="I3JJW6"/>
<dbReference type="Proteomes" id="UP000005207">
    <property type="component" value="Linkage group LG15"/>
</dbReference>
<organism evidence="2 3">
    <name type="scientific">Oreochromis niloticus</name>
    <name type="common">Nile tilapia</name>
    <name type="synonym">Tilapia nilotica</name>
    <dbReference type="NCBI Taxonomy" id="8128"/>
    <lineage>
        <taxon>Eukaryota</taxon>
        <taxon>Metazoa</taxon>
        <taxon>Chordata</taxon>
        <taxon>Craniata</taxon>
        <taxon>Vertebrata</taxon>
        <taxon>Euteleostomi</taxon>
        <taxon>Actinopterygii</taxon>
        <taxon>Neopterygii</taxon>
        <taxon>Teleostei</taxon>
        <taxon>Neoteleostei</taxon>
        <taxon>Acanthomorphata</taxon>
        <taxon>Ovalentaria</taxon>
        <taxon>Cichlomorphae</taxon>
        <taxon>Cichliformes</taxon>
        <taxon>Cichlidae</taxon>
        <taxon>African cichlids</taxon>
        <taxon>Pseudocrenilabrinae</taxon>
        <taxon>Oreochromini</taxon>
        <taxon>Oreochromis</taxon>
    </lineage>
</organism>
<feature type="compositionally biased region" description="Basic and acidic residues" evidence="1">
    <location>
        <begin position="572"/>
        <end position="585"/>
    </location>
</feature>
<sequence>MVIELPMKVKNRDVDRESHSCIVQYILFPPHSTSTKDSFSTDDDNDTEVEAVDLDTELNLVTECWVEPQCGTVNCADQHRYFQSLKYQEIPQAIFPRDLACMSTMMTFEYLSQLCQNKDQVCSLPAGLKDTQGEHLVSEESIHMVPFQFDLIKLLPKCQQVELFFVTFSTAMGNEEQMNSSPCLPNELLLSLFHTSLENELSDREIPLADGDHVAFMHHILERERDVSPGNLVDEEPLLLESSCSAPQWRCYAKCISSQHLILTFLPATFTDVLMLMASGENEPRSNVSTQEDDTLTPSNKSQADSLSGSTGGLEGSESGLSLRSNRRPSSSTARSPVLSSPSEGQTGASDSQTLEQNSWDSRGSQLKCPVYVYNCSLENLKEQLVHPNSSRQPRDVFFSPSPWTDLLSQPHKHKELANYCSMLQEHYYQSYVKGVYRSLQQSYNISSQDILMAMDYCEESLQEIDITSFLQTLCGHIRVFREHGKTPGWGGGPLKPSRSPATFIIGEAEGEQLDDKVIPEFPLTLLQTQPTCEVYPDLHKIIQDKFMEILSQYFKSVPSNPHYFFYSPPSSKKEDGEMKRRPSEELLSEAEPATEDENVPASCIMTESDTDLVVEYEEHPGNSSHGEGEDQSLSDSNTVNQDQDSFSILEGESLLENEAPQLDMPPLFVHITCSVNMKSCHGSMPIQTLPTCLGEVISCLENAEAVQSVDLNELSVTLDIFVLTLPLEIEAMADFHHNRSYTSESSVNRSPGQPSSYRSDEELMAVLDSLRGGSVNGISGDPLSKLPLPHKLAILATMDEIRWLLEDEIVSALRHSRVIGPATLQKVAEHVLRSSGRPHCHCEEVPLQFVFGPELSLEKFKECNLRRTETLCSITSFLSSGGGKLRPSRVQSVVSSQGSLDSDMQGYDGGSSDSECESPTLDEQECQSRLMPDFWLIVKIHQDRVTVYSHSRSFTEEQELPEYLQLHQMVVRKIGDMCRIVNQRMLLQDLHDSHLCNKLLVAESEEDIWKSEPHCRQRLNTSDDYSTEESYQARDYLAATMQFIPGHFACDVVWRTIIHIHPRLKMGPNMGVARAIQALRSVLNAFCVVNRKNMFVYQERTTKSVFYLRFDFDSLLLHFFSSPVGFSFAPKVFSSISPPDTPRCVRVTRGSFITVCSGPEITDELVKVLRKRLDETTLDIITVMLVRNCKLTPADVEFIQPSGSPATEVMTFSLPQYCLPWLSAVAHYLKQNLLIFLHVPKYTDMNTAHHFKHYFHLSSDMADGDIYLYNKPGGQGTGGKGNHILPAQHVTATRPQLPCVFGGDGNLTKTVHSNGPSNLSPPQLYVRFDIWEQGNISPFQLSDKLQGALRHALCDVVMELRVLPNPLCVGVLCPATKAQKEEAKGGPMTGSSTPESTTPTGKSTRRSFWDILSKPDSAELGSPKTTDDIVQEKGEEGRAARRRHKTENVKQQWSQDKTVAVELEQTQRRQLSQFEEGDVGTLHPIYQDICQPWITFMAKLGCPSIQQCTTKTASHFLLPSILAEIVSLVSSLAADTTVKTFRKTSCPTSGDHFVPLPLAQNLSQPPDAVRSFILIGRNFHQWHYSTEQGNRCNTGNYYLTLCTAQAMHQYLNSIVTLYSYNWSVDLGASLNRELVRLVKWQNARAHVVHCLFNQKMGLFHHYCFSDAPIHEIDSKQDPNPFLGPSMEPDALLRSAVPPLPSKEQGRLGNSGRILAPLHFPSELLPFDEALRDVCTIRPLMDGDVVARHGSQLLEIKAAERRELEKQMKIENLFVTWQQRSAQSNMPISGTDLETLKQSSRLVHYCATPLLFDPVFHHLWLDGLPHQPRIKRHRSSDSTASGRDRSYSTDSADMLPGRLKEEPWLLEISSTFLQQYVQYLQSMGFILVQVRPQSPARSIARARAAMLNSMSSEGRMSFSYVKQKSEDSPKVSAAASGTTAYHLQRALPGGIVLMELAFQGCYFCVKQYALECSRIPMGQTVNSQLSMLFTEECDKVRDTMHVHSFSYDFHLRVVHQYLVGCHMTLRQGYQLTDFLDDFISHHPDIPKFGRNHVFQGSFSISTGMITAHQLYNYITDHASTYGMKPLRMSKAAVATDNKKAMPDLHEYALVALWNSSGSYKDLDGLPHHDDFDVSLVVCHNAAPFEEQSDGERHLLRLRFYVIMTSQRELFPRLTADMRRFKKLPQIHRDPGELGDGSPRIEGSGLLYASPLFPLLNNEVASARRQIQISVEQAMGHCRRDNLWRRLFHGEHVALDKLKLAKLSFSELEELLEAVQSRSVGEIDPQLDCFLTMGPAWYQSLIKVLLSRFPQSCRHFDDNGIQYLVRKFTDCFVLVFLDNQAGKTSLKVVFREPLPLQPQAGSSPPPQLVSMYHHLESVINTACYNLWTGLL</sequence>
<feature type="compositionally biased region" description="Polar residues" evidence="1">
    <location>
        <begin position="285"/>
        <end position="305"/>
    </location>
</feature>
<feature type="compositionally biased region" description="Polar residues" evidence="1">
    <location>
        <begin position="622"/>
        <end position="641"/>
    </location>
</feature>
<evidence type="ECO:0000313" key="3">
    <source>
        <dbReference type="Proteomes" id="UP000005207"/>
    </source>
</evidence>
<feature type="compositionally biased region" description="Polar residues" evidence="1">
    <location>
        <begin position="333"/>
        <end position="361"/>
    </location>
</feature>
<dbReference type="PANTHER" id="PTHR14918:SF3">
    <property type="entry name" value="KICSTOR COMPLEX PROTEIN SZT2"/>
    <property type="match status" value="1"/>
</dbReference>
<feature type="region of interest" description="Disordered" evidence="1">
    <location>
        <begin position="619"/>
        <end position="641"/>
    </location>
</feature>
<name>I3JJW6_ORENI</name>
<dbReference type="GO" id="GO:0005777">
    <property type="term" value="C:peroxisome"/>
    <property type="evidence" value="ECO:0007669"/>
    <property type="project" value="InterPro"/>
</dbReference>
<evidence type="ECO:0000313" key="2">
    <source>
        <dbReference type="Ensembl" id="ENSONIP00000009160.2"/>
    </source>
</evidence>
<keyword evidence="3" id="KW-1185">Reference proteome</keyword>
<protein>
    <submittedName>
        <fullName evidence="2">SZT2 subunit of KICSTOR complex</fullName>
    </submittedName>
</protein>
<feature type="compositionally biased region" description="Basic and acidic residues" evidence="1">
    <location>
        <begin position="1426"/>
        <end position="1440"/>
    </location>
</feature>
<dbReference type="STRING" id="8128.ENSONIP00000009160"/>
<dbReference type="OMA" id="PLFVHIT"/>
<feature type="region of interest" description="Disordered" evidence="1">
    <location>
        <begin position="567"/>
        <end position="603"/>
    </location>
</feature>
<feature type="region of interest" description="Disordered" evidence="1">
    <location>
        <begin position="1381"/>
        <end position="1452"/>
    </location>
</feature>
<dbReference type="GeneTree" id="ENSGT00390000018402"/>
<feature type="region of interest" description="Disordered" evidence="1">
    <location>
        <begin position="1830"/>
        <end position="1854"/>
    </location>
</feature>
<feature type="compositionally biased region" description="Low complexity" evidence="1">
    <location>
        <begin position="316"/>
        <end position="332"/>
    </location>
</feature>
<evidence type="ECO:0000256" key="1">
    <source>
        <dbReference type="SAM" id="MobiDB-lite"/>
    </source>
</evidence>
<reference evidence="2" key="2">
    <citation type="submission" date="2025-08" db="UniProtKB">
        <authorList>
            <consortium name="Ensembl"/>
        </authorList>
    </citation>
    <scope>IDENTIFICATION</scope>
</reference>
<dbReference type="HOGENOM" id="CLU_000250_0_0_1"/>
<feature type="compositionally biased region" description="Acidic residues" evidence="1">
    <location>
        <begin position="587"/>
        <end position="599"/>
    </location>
</feature>